<proteinExistence type="predicted"/>
<dbReference type="Proteomes" id="UP001281147">
    <property type="component" value="Unassembled WGS sequence"/>
</dbReference>
<comment type="caution">
    <text evidence="1">The sequence shown here is derived from an EMBL/GenBank/DDBJ whole genome shotgun (WGS) entry which is preliminary data.</text>
</comment>
<keyword evidence="2" id="KW-1185">Reference proteome</keyword>
<sequence length="461" mass="50447">MAGSVAQWVLLSFVAGFAYGLNVDLTAAESLKEASSTIAYDMMATYTGNQTGDNPGNLPEPYYWWETGAMFMHMVDYYYYTGDPSYNEATVQAICWQAGMSGETFMPENQTKSEGNDDQVFWAFASMAAAELKYPPPQEGYPSYTEMAQNVLNQQIERWDPDTCGGGLRWQIQSLNVGYNYKNIASNGGFFHLAARLARYTGNEKYVEQTEKMWDWISSSALYDPGTPQGIRIYDGASVETGCKKPNTAQYSYNYGILIGGLAYIYNHTKDSKWLEPLHGIMNATFNIFFNPEKIMVEVGCEPFDAGCSTDGLTFKSFTLRWLVLCAQLVPETADIIWPYITASAQAAARQCSGDDNDVCGYHWTDPTWDGTQGVGQQMSALAVIQANLITVDDLAAPLTLDTGGTSKGNASAGTGPEYTGPEGSPWLTKKITTGDKAGAGILTALFLAGTLSGTYWILAY</sequence>
<reference evidence="1" key="1">
    <citation type="submission" date="2023-07" db="EMBL/GenBank/DDBJ databases">
        <title>Black Yeasts Isolated from many extreme environments.</title>
        <authorList>
            <person name="Coleine C."/>
            <person name="Stajich J.E."/>
            <person name="Selbmann L."/>
        </authorList>
    </citation>
    <scope>NUCLEOTIDE SEQUENCE</scope>
    <source>
        <strain evidence="1">CCFEE 5714</strain>
    </source>
</reference>
<name>A0ACC3NYI1_9PEZI</name>
<accession>A0ACC3NYI1</accession>
<dbReference type="EMBL" id="JAUTXU010000002">
    <property type="protein sequence ID" value="KAK3725542.1"/>
    <property type="molecule type" value="Genomic_DNA"/>
</dbReference>
<gene>
    <name evidence="1" type="ORF">LTR37_000512</name>
</gene>
<evidence type="ECO:0000313" key="1">
    <source>
        <dbReference type="EMBL" id="KAK3725542.1"/>
    </source>
</evidence>
<protein>
    <submittedName>
        <fullName evidence="1">Uncharacterized protein</fullName>
    </submittedName>
</protein>
<organism evidence="1 2">
    <name type="scientific">Vermiconidia calcicola</name>
    <dbReference type="NCBI Taxonomy" id="1690605"/>
    <lineage>
        <taxon>Eukaryota</taxon>
        <taxon>Fungi</taxon>
        <taxon>Dikarya</taxon>
        <taxon>Ascomycota</taxon>
        <taxon>Pezizomycotina</taxon>
        <taxon>Dothideomycetes</taxon>
        <taxon>Dothideomycetidae</taxon>
        <taxon>Mycosphaerellales</taxon>
        <taxon>Extremaceae</taxon>
        <taxon>Vermiconidia</taxon>
    </lineage>
</organism>
<evidence type="ECO:0000313" key="2">
    <source>
        <dbReference type="Proteomes" id="UP001281147"/>
    </source>
</evidence>